<reference evidence="3" key="1">
    <citation type="submission" date="2020-05" db="EMBL/GenBank/DDBJ databases">
        <authorList>
            <person name="Chiriac C."/>
            <person name="Salcher M."/>
            <person name="Ghai R."/>
            <person name="Kavagutti S V."/>
        </authorList>
    </citation>
    <scope>NUCLEOTIDE SEQUENCE</scope>
</reference>
<protein>
    <submittedName>
        <fullName evidence="3">Unannotated protein</fullName>
    </submittedName>
</protein>
<accession>A0A6J7TT64</accession>
<gene>
    <name evidence="1" type="ORF">UFOPK2602_02318</name>
    <name evidence="2" type="ORF">UFOPK2806_00862</name>
    <name evidence="3" type="ORF">UFOPK4306_00395</name>
</gene>
<evidence type="ECO:0000313" key="1">
    <source>
        <dbReference type="EMBL" id="CAB4730811.1"/>
    </source>
</evidence>
<sequence>MSRLERIWPNITAAVPQCYRAAFYDNSTDDGPVEVAAFRFGLADYPARWPAWAPEALFQLP</sequence>
<dbReference type="EMBL" id="CAEZXX010000237">
    <property type="protein sequence ID" value="CAB4730811.1"/>
    <property type="molecule type" value="Genomic_DNA"/>
</dbReference>
<evidence type="ECO:0000313" key="3">
    <source>
        <dbReference type="EMBL" id="CAB5055198.1"/>
    </source>
</evidence>
<evidence type="ECO:0000313" key="2">
    <source>
        <dbReference type="EMBL" id="CAB4748431.1"/>
    </source>
</evidence>
<dbReference type="AlphaFoldDB" id="A0A6J7TT64"/>
<dbReference type="EMBL" id="CAEZYY010000008">
    <property type="protein sequence ID" value="CAB4748431.1"/>
    <property type="molecule type" value="Genomic_DNA"/>
</dbReference>
<name>A0A6J7TT64_9ZZZZ</name>
<proteinExistence type="predicted"/>
<dbReference type="EMBL" id="CAFBQP010000010">
    <property type="protein sequence ID" value="CAB5055198.1"/>
    <property type="molecule type" value="Genomic_DNA"/>
</dbReference>
<organism evidence="3">
    <name type="scientific">freshwater metagenome</name>
    <dbReference type="NCBI Taxonomy" id="449393"/>
    <lineage>
        <taxon>unclassified sequences</taxon>
        <taxon>metagenomes</taxon>
        <taxon>ecological metagenomes</taxon>
    </lineage>
</organism>